<dbReference type="OrthoDB" id="3246050at2759"/>
<organism evidence="4">
    <name type="scientific">Chaetomium thermophilum (strain DSM 1495 / CBS 144.50 / IMI 039719)</name>
    <name type="common">Thermochaetoides thermophila</name>
    <dbReference type="NCBI Taxonomy" id="759272"/>
    <lineage>
        <taxon>Eukaryota</taxon>
        <taxon>Fungi</taxon>
        <taxon>Dikarya</taxon>
        <taxon>Ascomycota</taxon>
        <taxon>Pezizomycotina</taxon>
        <taxon>Sordariomycetes</taxon>
        <taxon>Sordariomycetidae</taxon>
        <taxon>Sordariales</taxon>
        <taxon>Chaetomiaceae</taxon>
        <taxon>Thermochaetoides</taxon>
    </lineage>
</organism>
<dbReference type="EMBL" id="GL988041">
    <property type="protein sequence ID" value="EGS21462.1"/>
    <property type="molecule type" value="Genomic_DNA"/>
</dbReference>
<evidence type="ECO:0000313" key="4">
    <source>
        <dbReference type="Proteomes" id="UP000008066"/>
    </source>
</evidence>
<keyword evidence="4" id="KW-1185">Reference proteome</keyword>
<feature type="compositionally biased region" description="Low complexity" evidence="1">
    <location>
        <begin position="214"/>
        <end position="223"/>
    </location>
</feature>
<dbReference type="GeneID" id="18257358"/>
<protein>
    <recommendedName>
        <fullName evidence="2">DUF7053 domain-containing protein</fullName>
    </recommendedName>
</protein>
<gene>
    <name evidence="3" type="ORF">CTHT_0033200</name>
</gene>
<dbReference type="Pfam" id="PF23155">
    <property type="entry name" value="DUF7053"/>
    <property type="match status" value="1"/>
</dbReference>
<proteinExistence type="predicted"/>
<evidence type="ECO:0000259" key="2">
    <source>
        <dbReference type="Pfam" id="PF23155"/>
    </source>
</evidence>
<feature type="region of interest" description="Disordered" evidence="1">
    <location>
        <begin position="452"/>
        <end position="477"/>
    </location>
</feature>
<dbReference type="PANTHER" id="PTHR38117">
    <property type="entry name" value="NACHT AND WD40 DOMAIN PROTEIN"/>
    <property type="match status" value="1"/>
</dbReference>
<dbReference type="eggNOG" id="ENOG502S0IF">
    <property type="taxonomic scope" value="Eukaryota"/>
</dbReference>
<dbReference type="Proteomes" id="UP000008066">
    <property type="component" value="Unassembled WGS sequence"/>
</dbReference>
<feature type="region of interest" description="Disordered" evidence="1">
    <location>
        <begin position="203"/>
        <end position="223"/>
    </location>
</feature>
<dbReference type="HOGENOM" id="CLU_486589_0_0_1"/>
<reference evidence="3 4" key="1">
    <citation type="journal article" date="2011" name="Cell">
        <title>Insight into structure and assembly of the nuclear pore complex by utilizing the genome of a eukaryotic thermophile.</title>
        <authorList>
            <person name="Amlacher S."/>
            <person name="Sarges P."/>
            <person name="Flemming D."/>
            <person name="van Noort V."/>
            <person name="Kunze R."/>
            <person name="Devos D.P."/>
            <person name="Arumugam M."/>
            <person name="Bork P."/>
            <person name="Hurt E."/>
        </authorList>
    </citation>
    <scope>NUCLEOTIDE SEQUENCE [LARGE SCALE GENOMIC DNA]</scope>
    <source>
        <strain evidence="4">DSM 1495 / CBS 144.50 / IMI 039719</strain>
    </source>
</reference>
<accession>G0S5J7</accession>
<dbReference type="PANTHER" id="PTHR38117:SF2">
    <property type="entry name" value="NACHT AND WD40 DOMAIN PROTEIN"/>
    <property type="match status" value="1"/>
</dbReference>
<evidence type="ECO:0000256" key="1">
    <source>
        <dbReference type="SAM" id="MobiDB-lite"/>
    </source>
</evidence>
<dbReference type="KEGG" id="cthr:CTHT_0033200"/>
<dbReference type="AlphaFoldDB" id="G0S5J7"/>
<feature type="domain" description="DUF7053" evidence="2">
    <location>
        <begin position="2"/>
        <end position="169"/>
    </location>
</feature>
<name>G0S5J7_CHATD</name>
<feature type="compositionally biased region" description="Low complexity" evidence="1">
    <location>
        <begin position="452"/>
        <end position="465"/>
    </location>
</feature>
<dbReference type="STRING" id="759272.G0S5J7"/>
<sequence length="560" mass="59946">MSKRTVFTTVTPLPPGVTRQIVLDFLHDHEEMIDLNPLVKERHPIPVPAHASFDEQDCLWYSLTDKVSYLPGVTGDVSYTCAFRDLPNGLSTHCYAPAGLTIRDKWTVGGTLPGEPPQPIELDLNAPSVGLYLREDVDMRCNVIMTGFVKKTLKKAHAVLVERLKVKAEIACASRARAPRSNSPEPLDTLAVAVGVPINVNSRPTNVLAGRNPSAGSSSSVSSWDSVSPISSSSSVYSQSDSSLASAARPWVVTDTTKPVKPFAENSPTARLNCNASFGKQYIPWPSPDVAAPIPTKMAPDTPFLSGRTPDFSLPAVPILPAISIPLVAEPEPEAPFLCSNQPDWPLKSSPSNTSTTPTYLTSSIGVAVESAAAMDSLAPRLGQPQLGKKNAFKPYPGQQRDAKKTAISIVPPVSDCTVICTGKLSDDKLWQALGGGERKCSSVAVPAGNVNGVGSSSSSGSNSGLATPKGQERFRSQDDNYSYNKKNWIFNNASSCQYQYLSHPDYPHMSPYDNENGTAGSQVKSGVTKEDILELAPAPLQVGRTGGERLSRPFIPSFE</sequence>
<dbReference type="RefSeq" id="XP_006693758.1">
    <property type="nucleotide sequence ID" value="XM_006693695.1"/>
</dbReference>
<dbReference type="InterPro" id="IPR055481">
    <property type="entry name" value="DUF7053"/>
</dbReference>
<evidence type="ECO:0000313" key="3">
    <source>
        <dbReference type="EMBL" id="EGS21462.1"/>
    </source>
</evidence>